<evidence type="ECO:0000313" key="2">
    <source>
        <dbReference type="Proteomes" id="UP000821865"/>
    </source>
</evidence>
<comment type="caution">
    <text evidence="1">The sequence shown here is derived from an EMBL/GenBank/DDBJ whole genome shotgun (WGS) entry which is preliminary data.</text>
</comment>
<organism evidence="1 2">
    <name type="scientific">Dermacentor silvarum</name>
    <name type="common">Tick</name>
    <dbReference type="NCBI Taxonomy" id="543639"/>
    <lineage>
        <taxon>Eukaryota</taxon>
        <taxon>Metazoa</taxon>
        <taxon>Ecdysozoa</taxon>
        <taxon>Arthropoda</taxon>
        <taxon>Chelicerata</taxon>
        <taxon>Arachnida</taxon>
        <taxon>Acari</taxon>
        <taxon>Parasitiformes</taxon>
        <taxon>Ixodida</taxon>
        <taxon>Ixodoidea</taxon>
        <taxon>Ixodidae</taxon>
        <taxon>Rhipicephalinae</taxon>
        <taxon>Dermacentor</taxon>
    </lineage>
</organism>
<dbReference type="EMBL" id="CM023474">
    <property type="protein sequence ID" value="KAH7949691.1"/>
    <property type="molecule type" value="Genomic_DNA"/>
</dbReference>
<protein>
    <submittedName>
        <fullName evidence="1">Uncharacterized protein</fullName>
    </submittedName>
</protein>
<dbReference type="Proteomes" id="UP000821865">
    <property type="component" value="Chromosome 5"/>
</dbReference>
<proteinExistence type="predicted"/>
<name>A0ACB8CRG8_DERSI</name>
<reference evidence="1" key="1">
    <citation type="submission" date="2020-05" db="EMBL/GenBank/DDBJ databases">
        <title>Large-scale comparative analyses of tick genomes elucidate their genetic diversity and vector capacities.</title>
        <authorList>
            <person name="Jia N."/>
            <person name="Wang J."/>
            <person name="Shi W."/>
            <person name="Du L."/>
            <person name="Sun Y."/>
            <person name="Zhan W."/>
            <person name="Jiang J."/>
            <person name="Wang Q."/>
            <person name="Zhang B."/>
            <person name="Ji P."/>
            <person name="Sakyi L.B."/>
            <person name="Cui X."/>
            <person name="Yuan T."/>
            <person name="Jiang B."/>
            <person name="Yang W."/>
            <person name="Lam T.T.-Y."/>
            <person name="Chang Q."/>
            <person name="Ding S."/>
            <person name="Wang X."/>
            <person name="Zhu J."/>
            <person name="Ruan X."/>
            <person name="Zhao L."/>
            <person name="Wei J."/>
            <person name="Que T."/>
            <person name="Du C."/>
            <person name="Cheng J."/>
            <person name="Dai P."/>
            <person name="Han X."/>
            <person name="Huang E."/>
            <person name="Gao Y."/>
            <person name="Liu J."/>
            <person name="Shao H."/>
            <person name="Ye R."/>
            <person name="Li L."/>
            <person name="Wei W."/>
            <person name="Wang X."/>
            <person name="Wang C."/>
            <person name="Yang T."/>
            <person name="Huo Q."/>
            <person name="Li W."/>
            <person name="Guo W."/>
            <person name="Chen H."/>
            <person name="Zhou L."/>
            <person name="Ni X."/>
            <person name="Tian J."/>
            <person name="Zhou Y."/>
            <person name="Sheng Y."/>
            <person name="Liu T."/>
            <person name="Pan Y."/>
            <person name="Xia L."/>
            <person name="Li J."/>
            <person name="Zhao F."/>
            <person name="Cao W."/>
        </authorList>
    </citation>
    <scope>NUCLEOTIDE SEQUENCE</scope>
    <source>
        <strain evidence="1">Dsil-2018</strain>
    </source>
</reference>
<sequence length="1154" mass="126786">MRREGNTWNTETPRRGQRERMPATSAPANASSPKPPHHSGNATSEAANPNARNAAHGATAATRSGKTPARLPPAPKETRIKVQRSKQLPPLPPNAIRVVVLPRAETLKTLTSLAIGDQTYPCTAYVAPAPGSTRGFITNAYDDETQMQLYQDLVRRNPEYTIPAARRMGKTHSILITFNANAVPHSIKYTGATHRCTLYRGSRDACTNCRQPGHRHDVCPSPKTNLCPRCGTQHSQQDPPCTPKCILCEGPHLTATGSCKGRNLHQPWKQPSHPETQQQESVPPRDSFPQWSSGPTQPNQHKQAWTEPLKQAWNTPLYSQKHTTSMLVNPSLQHPLAKSQEEAVAAKAEATAARADAPVLRQCIAQLEAQISALATGSPISPTPAPTAHQPPPLNPPNDHTWPSHSNPTSSPDSLAMEADTEPSTNSTPCITPPPSTPISLDDIPTLLESLAARFEAKLQDAVTHINQDCATLKDAVIHITQENAALNHRLDVLTQGFSDRYSDLESRLNSYATRLTKLDSTPSRRIERIITEMETDEEGTRETPDNGPDGAKRLSTGEDAEGVADGWIEVTHRRRHRTNANEMARKDDNRSRSPMCRGGRSIVNKVLRASRMPRLPRDDIKIIVRPKDGLNIRNTCGMSLDEAIRKEAVVGDDEMITICPNPMQTILVISTPDETTATKIAMIKVLTINGKRHETNAYVSAPEQMVKGIIRNIPLKYSQDQLTHALVNSRNPSLAYAKRLGSTTTVILLYEGNRVPTWAYFNSIMIRVSLYRKQIDFCKECGRQGVRPSTRRVPKTGDQTMPDLRIEEPKQRARVHAQVPDLRRGAPLGRPNVQGKIQVAAHSEAEKVAGEKQSRNGTHIGRWKDDPSADPITIGGETQTGPRKVTWSDIVAGRNGYCVESTPATGSTRGAPDRLLAARMEKMERENKELREELGRARKQNEQSARKIDELQQTLDEILKNMRGSSHERISSSTSREAAERGDVTATEGEVGEMDTCCGEEAPAMAGSKRKGTSDAPPTEDAVDHAQAPKRPRSGARKIDAIEEMVNKLTDKTERMFDMLLTRLNKSDAGRNAQYAAVNTQLAAMNKRIEDLERGTMQLQHQQHHHHLPGRAGVPSPQAINVPAILTSGNNANTTRTGEGGMHGQLCPPNTSA</sequence>
<evidence type="ECO:0000313" key="1">
    <source>
        <dbReference type="EMBL" id="KAH7949691.1"/>
    </source>
</evidence>
<keyword evidence="2" id="KW-1185">Reference proteome</keyword>
<accession>A0ACB8CRG8</accession>
<gene>
    <name evidence="1" type="ORF">HPB49_014015</name>
</gene>